<dbReference type="PATRIC" id="fig|1423734.3.peg.2349"/>
<evidence type="ECO:0000313" key="3">
    <source>
        <dbReference type="Proteomes" id="UP000051236"/>
    </source>
</evidence>
<organism evidence="2 3">
    <name type="scientific">Agrilactobacillus composti DSM 18527 = JCM 14202</name>
    <dbReference type="NCBI Taxonomy" id="1423734"/>
    <lineage>
        <taxon>Bacteria</taxon>
        <taxon>Bacillati</taxon>
        <taxon>Bacillota</taxon>
        <taxon>Bacilli</taxon>
        <taxon>Lactobacillales</taxon>
        <taxon>Lactobacillaceae</taxon>
        <taxon>Agrilactobacillus</taxon>
    </lineage>
</organism>
<dbReference type="PANTHER" id="PTHR34821">
    <property type="entry name" value="INNER MEMBRANE PROTEIN YDCZ"/>
    <property type="match status" value="1"/>
</dbReference>
<sequence length="317" mass="34178">MIPIVLGLLIGVGLPIQTAINSRLRVVVKSPFLSSLISFTIGTIFLAVATILATHSLFVSAHLIATQPWWLWVGGVIGVIFLTSNIILFPRLGSVQTVIMPIMGQIIMSMIIDNFGWFASPVHRLTPLRIVGALLVIAGVVLAVAVKDWLQSRNADVAKAADKKVLATAHQWSWRLFGVFVGMLGASQTAINGHVGTVVHSPIKAAFISFFIGTVILYVLVLIKEHGYHIAPAFKQRQPWWLWVGGVMGGLFVLGNSYLVPIIGTGLAVVIVLIGMIITSLLVDQFGWFGAQKQPIALVQFVGLLVMLVGVGLIKLV</sequence>
<dbReference type="eggNOG" id="COG3238">
    <property type="taxonomic scope" value="Bacteria"/>
</dbReference>
<feature type="transmembrane region" description="Helical" evidence="1">
    <location>
        <begin position="240"/>
        <end position="260"/>
    </location>
</feature>
<evidence type="ECO:0000256" key="1">
    <source>
        <dbReference type="SAM" id="Phobius"/>
    </source>
</evidence>
<feature type="transmembrane region" description="Helical" evidence="1">
    <location>
        <begin position="69"/>
        <end position="89"/>
    </location>
</feature>
<gene>
    <name evidence="2" type="ORF">FC83_GL002317</name>
</gene>
<proteinExistence type="predicted"/>
<keyword evidence="3" id="KW-1185">Reference proteome</keyword>
<comment type="caution">
    <text evidence="2">The sequence shown here is derived from an EMBL/GenBank/DDBJ whole genome shotgun (WGS) entry which is preliminary data.</text>
</comment>
<dbReference type="RefSeq" id="WP_057002575.1">
    <property type="nucleotide sequence ID" value="NZ_AZGA01000041.1"/>
</dbReference>
<evidence type="ECO:0000313" key="2">
    <source>
        <dbReference type="EMBL" id="KRM33887.1"/>
    </source>
</evidence>
<feature type="transmembrane region" description="Helical" evidence="1">
    <location>
        <begin position="267"/>
        <end position="289"/>
    </location>
</feature>
<dbReference type="GO" id="GO:0005886">
    <property type="term" value="C:plasma membrane"/>
    <property type="evidence" value="ECO:0007669"/>
    <property type="project" value="TreeGrafter"/>
</dbReference>
<protein>
    <recommendedName>
        <fullName evidence="4">Integral membrane protein</fullName>
    </recommendedName>
</protein>
<feature type="transmembrane region" description="Helical" evidence="1">
    <location>
        <begin position="203"/>
        <end position="220"/>
    </location>
</feature>
<dbReference type="InterPro" id="IPR006750">
    <property type="entry name" value="YdcZ"/>
</dbReference>
<reference evidence="2 3" key="1">
    <citation type="journal article" date="2015" name="Genome Announc.">
        <title>Expanding the biotechnology potential of lactobacilli through comparative genomics of 213 strains and associated genera.</title>
        <authorList>
            <person name="Sun Z."/>
            <person name="Harris H.M."/>
            <person name="McCann A."/>
            <person name="Guo C."/>
            <person name="Argimon S."/>
            <person name="Zhang W."/>
            <person name="Yang X."/>
            <person name="Jeffery I.B."/>
            <person name="Cooney J.C."/>
            <person name="Kagawa T.F."/>
            <person name="Liu W."/>
            <person name="Song Y."/>
            <person name="Salvetti E."/>
            <person name="Wrobel A."/>
            <person name="Rasinkangas P."/>
            <person name="Parkhill J."/>
            <person name="Rea M.C."/>
            <person name="O'Sullivan O."/>
            <person name="Ritari J."/>
            <person name="Douillard F.P."/>
            <person name="Paul Ross R."/>
            <person name="Yang R."/>
            <person name="Briner A.E."/>
            <person name="Felis G.E."/>
            <person name="de Vos W.M."/>
            <person name="Barrangou R."/>
            <person name="Klaenhammer T.R."/>
            <person name="Caufield P.W."/>
            <person name="Cui Y."/>
            <person name="Zhang H."/>
            <person name="O'Toole P.W."/>
        </authorList>
    </citation>
    <scope>NUCLEOTIDE SEQUENCE [LARGE SCALE GENOMIC DNA]</scope>
    <source>
        <strain evidence="2 3">DSM 18527</strain>
    </source>
</reference>
<feature type="transmembrane region" description="Helical" evidence="1">
    <location>
        <begin position="34"/>
        <end position="57"/>
    </location>
</feature>
<feature type="transmembrane region" description="Helical" evidence="1">
    <location>
        <begin position="95"/>
        <end position="116"/>
    </location>
</feature>
<dbReference type="Proteomes" id="UP000051236">
    <property type="component" value="Unassembled WGS sequence"/>
</dbReference>
<evidence type="ECO:0008006" key="4">
    <source>
        <dbReference type="Google" id="ProtNLM"/>
    </source>
</evidence>
<dbReference type="Pfam" id="PF04657">
    <property type="entry name" value="DMT_YdcZ"/>
    <property type="match status" value="2"/>
</dbReference>
<dbReference type="PANTHER" id="PTHR34821:SF2">
    <property type="entry name" value="INNER MEMBRANE PROTEIN YDCZ"/>
    <property type="match status" value="1"/>
</dbReference>
<feature type="transmembrane region" description="Helical" evidence="1">
    <location>
        <begin position="295"/>
        <end position="314"/>
    </location>
</feature>
<dbReference type="STRING" id="1423734.FC83_GL002317"/>
<accession>A0A0R1XUS9</accession>
<dbReference type="EMBL" id="AZGA01000041">
    <property type="protein sequence ID" value="KRM33887.1"/>
    <property type="molecule type" value="Genomic_DNA"/>
</dbReference>
<keyword evidence="1" id="KW-0812">Transmembrane</keyword>
<feature type="transmembrane region" description="Helical" evidence="1">
    <location>
        <begin position="172"/>
        <end position="191"/>
    </location>
</feature>
<keyword evidence="1" id="KW-0472">Membrane</keyword>
<feature type="transmembrane region" description="Helical" evidence="1">
    <location>
        <begin position="128"/>
        <end position="146"/>
    </location>
</feature>
<name>A0A0R1XUS9_9LACO</name>
<dbReference type="AlphaFoldDB" id="A0A0R1XUS9"/>
<keyword evidence="1" id="KW-1133">Transmembrane helix</keyword>